<feature type="repeat" description="ANK" evidence="3">
    <location>
        <begin position="105"/>
        <end position="137"/>
    </location>
</feature>
<reference evidence="4 5" key="1">
    <citation type="submission" date="2024-05" db="EMBL/GenBank/DDBJ databases">
        <authorList>
            <person name="Wallberg A."/>
        </authorList>
    </citation>
    <scope>NUCLEOTIDE SEQUENCE [LARGE SCALE GENOMIC DNA]</scope>
</reference>
<dbReference type="PROSITE" id="PS50088">
    <property type="entry name" value="ANK_REPEAT"/>
    <property type="match status" value="2"/>
</dbReference>
<evidence type="ECO:0000256" key="3">
    <source>
        <dbReference type="PROSITE-ProRule" id="PRU00023"/>
    </source>
</evidence>
<feature type="repeat" description="ANK" evidence="3">
    <location>
        <begin position="138"/>
        <end position="170"/>
    </location>
</feature>
<proteinExistence type="predicted"/>
<dbReference type="Gene3D" id="1.25.40.20">
    <property type="entry name" value="Ankyrin repeat-containing domain"/>
    <property type="match status" value="1"/>
</dbReference>
<keyword evidence="5" id="KW-1185">Reference proteome</keyword>
<protein>
    <submittedName>
        <fullName evidence="4">Uncharacterized protein</fullName>
    </submittedName>
</protein>
<dbReference type="SMART" id="SM00248">
    <property type="entry name" value="ANK"/>
    <property type="match status" value="2"/>
</dbReference>
<evidence type="ECO:0000313" key="5">
    <source>
        <dbReference type="Proteomes" id="UP001497623"/>
    </source>
</evidence>
<dbReference type="PROSITE" id="PS50297">
    <property type="entry name" value="ANK_REP_REGION"/>
    <property type="match status" value="2"/>
</dbReference>
<dbReference type="InterPro" id="IPR036770">
    <property type="entry name" value="Ankyrin_rpt-contain_sf"/>
</dbReference>
<dbReference type="EMBL" id="CAXKWB010136458">
    <property type="protein sequence ID" value="CAL4244548.1"/>
    <property type="molecule type" value="Genomic_DNA"/>
</dbReference>
<keyword evidence="2 3" id="KW-0040">ANK repeat</keyword>
<dbReference type="Pfam" id="PF12796">
    <property type="entry name" value="Ank_2"/>
    <property type="match status" value="1"/>
</dbReference>
<dbReference type="SUPFAM" id="SSF48403">
    <property type="entry name" value="Ankyrin repeat"/>
    <property type="match status" value="1"/>
</dbReference>
<dbReference type="InterPro" id="IPR002110">
    <property type="entry name" value="Ankyrin_rpt"/>
</dbReference>
<evidence type="ECO:0000256" key="2">
    <source>
        <dbReference type="ARBA" id="ARBA00023043"/>
    </source>
</evidence>
<sequence>MSASPCLLVATKLRNIARLFRKKIKFRRGTEILAERLDIARLFRKKTKKQLILKKKKICKFWHQVKTCKLFRKLIKPNEKDFTATILKKIVVVSVANNVWYEHDKCESPLHTACVEGHLPVVQKLLAAGANKNLKKSDGVTPLYAACLKGHLPIVEDLLLNTADCDIVDSNGCEITNSSMNYGNLTIINSL</sequence>
<feature type="non-terminal residue" evidence="4">
    <location>
        <position position="191"/>
    </location>
</feature>
<dbReference type="AlphaFoldDB" id="A0AAV2SSE1"/>
<evidence type="ECO:0000313" key="4">
    <source>
        <dbReference type="EMBL" id="CAL4244548.1"/>
    </source>
</evidence>
<comment type="caution">
    <text evidence="4">The sequence shown here is derived from an EMBL/GenBank/DDBJ whole genome shotgun (WGS) entry which is preliminary data.</text>
</comment>
<keyword evidence="1" id="KW-0677">Repeat</keyword>
<evidence type="ECO:0000256" key="1">
    <source>
        <dbReference type="ARBA" id="ARBA00022737"/>
    </source>
</evidence>
<organism evidence="4 5">
    <name type="scientific">Meganyctiphanes norvegica</name>
    <name type="common">Northern krill</name>
    <name type="synonym">Thysanopoda norvegica</name>
    <dbReference type="NCBI Taxonomy" id="48144"/>
    <lineage>
        <taxon>Eukaryota</taxon>
        <taxon>Metazoa</taxon>
        <taxon>Ecdysozoa</taxon>
        <taxon>Arthropoda</taxon>
        <taxon>Crustacea</taxon>
        <taxon>Multicrustacea</taxon>
        <taxon>Malacostraca</taxon>
        <taxon>Eumalacostraca</taxon>
        <taxon>Eucarida</taxon>
        <taxon>Euphausiacea</taxon>
        <taxon>Euphausiidae</taxon>
        <taxon>Meganyctiphanes</taxon>
    </lineage>
</organism>
<name>A0AAV2SSE1_MEGNR</name>
<accession>A0AAV2SSE1</accession>
<dbReference type="PANTHER" id="PTHR24171">
    <property type="entry name" value="ANKYRIN REPEAT DOMAIN-CONTAINING PROTEIN 39-RELATED"/>
    <property type="match status" value="1"/>
</dbReference>
<dbReference type="Proteomes" id="UP001497623">
    <property type="component" value="Unassembled WGS sequence"/>
</dbReference>
<gene>
    <name evidence="4" type="ORF">MNOR_LOCUS40956</name>
</gene>